<reference evidence="1 2" key="1">
    <citation type="submission" date="2021-01" db="EMBL/GenBank/DDBJ databases">
        <title>Sequencing the genomes of 1000 actinobacteria strains.</title>
        <authorList>
            <person name="Klenk H.-P."/>
        </authorList>
    </citation>
    <scope>NUCLEOTIDE SEQUENCE [LARGE SCALE GENOMIC DNA]</scope>
    <source>
        <strain evidence="1 2">DSM 18239</strain>
    </source>
</reference>
<dbReference type="RefSeq" id="WP_193670290.1">
    <property type="nucleotide sequence ID" value="NZ_JACDTV010000013.1"/>
</dbReference>
<protein>
    <submittedName>
        <fullName evidence="1">GABA permease</fullName>
    </submittedName>
</protein>
<organism evidence="1 2">
    <name type="scientific">Nocardioides salarius</name>
    <dbReference type="NCBI Taxonomy" id="374513"/>
    <lineage>
        <taxon>Bacteria</taxon>
        <taxon>Bacillati</taxon>
        <taxon>Actinomycetota</taxon>
        <taxon>Actinomycetes</taxon>
        <taxon>Propionibacteriales</taxon>
        <taxon>Nocardioidaceae</taxon>
        <taxon>Nocardioides</taxon>
    </lineage>
</organism>
<comment type="caution">
    <text evidence="1">The sequence shown here is derived from an EMBL/GenBank/DDBJ whole genome shotgun (WGS) entry which is preliminary data.</text>
</comment>
<dbReference type="EMBL" id="JAFBBZ010000001">
    <property type="protein sequence ID" value="MBM7510152.1"/>
    <property type="molecule type" value="Genomic_DNA"/>
</dbReference>
<name>A0ABS2MGA9_9ACTN</name>
<evidence type="ECO:0000313" key="1">
    <source>
        <dbReference type="EMBL" id="MBM7510152.1"/>
    </source>
</evidence>
<keyword evidence="2" id="KW-1185">Reference proteome</keyword>
<accession>A0ABS2MGA9</accession>
<dbReference type="InterPro" id="IPR014729">
    <property type="entry name" value="Rossmann-like_a/b/a_fold"/>
</dbReference>
<dbReference type="Proteomes" id="UP000732378">
    <property type="component" value="Unassembled WGS sequence"/>
</dbReference>
<proteinExistence type="predicted"/>
<gene>
    <name evidence="1" type="ORF">JOE61_003966</name>
</gene>
<evidence type="ECO:0000313" key="2">
    <source>
        <dbReference type="Proteomes" id="UP000732378"/>
    </source>
</evidence>
<dbReference type="SUPFAM" id="SSF52402">
    <property type="entry name" value="Adenine nucleotide alpha hydrolases-like"/>
    <property type="match status" value="1"/>
</dbReference>
<sequence length="167" mass="18556">MDEYLVVANQTLGGEKLERTVRERIERGDSSFYVLVPVTLPPDESGWSGGFVPYEGMSGVEARAWFEQDGEHRRKTMEEARSLAERRLAKMTRAIEGAGARAEGAVCDADPIEAVKEQVAEHSYSEVIVSTLPGRLSRWLRLDLPSRVARASRAPVTTIEADERPDP</sequence>
<dbReference type="Gene3D" id="3.40.50.620">
    <property type="entry name" value="HUPs"/>
    <property type="match status" value="1"/>
</dbReference>